<comment type="similarity">
    <text evidence="1 7">Belongs to the mandelate racemase/muconate lactonizing enzyme family.</text>
</comment>
<keyword evidence="3 6" id="KW-0460">Magnesium</keyword>
<dbReference type="SFLD" id="SFLDG00180">
    <property type="entry name" value="muconate_cycloisomerase"/>
    <property type="match status" value="1"/>
</dbReference>
<feature type="binding site" evidence="6">
    <location>
        <position position="231"/>
    </location>
    <ligand>
        <name>Mg(2+)</name>
        <dbReference type="ChEBI" id="CHEBI:18420"/>
    </ligand>
</feature>
<dbReference type="InterPro" id="IPR034593">
    <property type="entry name" value="DgoD-like"/>
</dbReference>
<evidence type="ECO:0000256" key="5">
    <source>
        <dbReference type="PIRSR" id="PIRSR634603-1"/>
    </source>
</evidence>
<dbReference type="InterPro" id="IPR029017">
    <property type="entry name" value="Enolase-like_N"/>
</dbReference>
<evidence type="ECO:0000256" key="7">
    <source>
        <dbReference type="RuleBase" id="RU366006"/>
    </source>
</evidence>
<dbReference type="SUPFAM" id="SSF51604">
    <property type="entry name" value="Enolase C-terminal domain-like"/>
    <property type="match status" value="1"/>
</dbReference>
<dbReference type="PANTHER" id="PTHR48080:SF3">
    <property type="entry name" value="ENOLASE SUPERFAMILY MEMBER DDB_G0284701"/>
    <property type="match status" value="1"/>
</dbReference>
<sequence length="349" mass="38461">MKMTFYRLELPLADPFTISRSSMTTQRSLIVELEHDGQRGWGEVTENEFYGHTFESMIRSLEQITPLLDDYLNSDAAEVWPRMMEATDGDTFAVSALDIAAHDLQGKRRGLPTWQAWGLSWDAVPDSSFTIGIDRPEKMVAKLEAHPGWPVYKIKLGTPSDLEIVRVLRAKTDATLRVDANCGWGVQETLDNAEEFSKLNVEFIEQPLPIDAPDQDKRRVHAESALPLIADEDCQTVQDVARCRDFFHGVNVKLCKCGGLTPAVQMLREARQLGLKTMVGCMVESSVGISGAAQLLPLLDYADLDGAALLRDEPASGVAVRQGKVVLPDGNGTGAFLDPARLSDYLVVS</sequence>
<dbReference type="CDD" id="cd03319">
    <property type="entry name" value="L-Ala-DL-Glu_epimerase"/>
    <property type="match status" value="1"/>
</dbReference>
<accession>A0A5M6D1G9</accession>
<dbReference type="SMART" id="SM00922">
    <property type="entry name" value="MR_MLE"/>
    <property type="match status" value="1"/>
</dbReference>
<protein>
    <recommendedName>
        <fullName evidence="7">Dipeptide epimerase</fullName>
        <ecNumber evidence="7">5.1.1.-</ecNumber>
    </recommendedName>
</protein>
<organism evidence="9 10">
    <name type="scientific">Roseiconus nitratireducens</name>
    <dbReference type="NCBI Taxonomy" id="2605748"/>
    <lineage>
        <taxon>Bacteria</taxon>
        <taxon>Pseudomonadati</taxon>
        <taxon>Planctomycetota</taxon>
        <taxon>Planctomycetia</taxon>
        <taxon>Pirellulales</taxon>
        <taxon>Pirellulaceae</taxon>
        <taxon>Roseiconus</taxon>
    </lineage>
</organism>
<evidence type="ECO:0000256" key="4">
    <source>
        <dbReference type="ARBA" id="ARBA00023235"/>
    </source>
</evidence>
<evidence type="ECO:0000256" key="3">
    <source>
        <dbReference type="ARBA" id="ARBA00022842"/>
    </source>
</evidence>
<keyword evidence="2 6" id="KW-0479">Metal-binding</keyword>
<evidence type="ECO:0000313" key="10">
    <source>
        <dbReference type="Proteomes" id="UP000324479"/>
    </source>
</evidence>
<evidence type="ECO:0000256" key="1">
    <source>
        <dbReference type="ARBA" id="ARBA00008031"/>
    </source>
</evidence>
<dbReference type="PANTHER" id="PTHR48080">
    <property type="entry name" value="D-GALACTONATE DEHYDRATASE-RELATED"/>
    <property type="match status" value="1"/>
</dbReference>
<comment type="cofactor">
    <cofactor evidence="6 7">
        <name>Mg(2+)</name>
        <dbReference type="ChEBI" id="CHEBI:18420"/>
    </cofactor>
    <text evidence="6 7">Binds 1 Mg(2+) ion per subunit.</text>
</comment>
<evidence type="ECO:0000256" key="6">
    <source>
        <dbReference type="PIRSR" id="PIRSR634603-3"/>
    </source>
</evidence>
<keyword evidence="10" id="KW-1185">Reference proteome</keyword>
<dbReference type="GO" id="GO:0016855">
    <property type="term" value="F:racemase and epimerase activity, acting on amino acids and derivatives"/>
    <property type="evidence" value="ECO:0007669"/>
    <property type="project" value="UniProtKB-UniRule"/>
</dbReference>
<feature type="active site" description="Proton acceptor; specific for (S)-substrate epimerization" evidence="5">
    <location>
        <position position="253"/>
    </location>
</feature>
<dbReference type="InterPro" id="IPR013342">
    <property type="entry name" value="Mandelate_racemase_C"/>
</dbReference>
<dbReference type="Pfam" id="PF02746">
    <property type="entry name" value="MR_MLE_N"/>
    <property type="match status" value="1"/>
</dbReference>
<keyword evidence="4 7" id="KW-0413">Isomerase</keyword>
<name>A0A5M6D1G9_9BACT</name>
<gene>
    <name evidence="9" type="ORF">FYK55_17390</name>
</gene>
<dbReference type="InterPro" id="IPR013341">
    <property type="entry name" value="Mandelate_racemase_N_dom"/>
</dbReference>
<dbReference type="InterPro" id="IPR036849">
    <property type="entry name" value="Enolase-like_C_sf"/>
</dbReference>
<dbReference type="Pfam" id="PF13378">
    <property type="entry name" value="MR_MLE_C"/>
    <property type="match status" value="1"/>
</dbReference>
<feature type="domain" description="Mandelate racemase/muconate lactonizing enzyme C-terminal" evidence="8">
    <location>
        <begin position="136"/>
        <end position="227"/>
    </location>
</feature>
<dbReference type="InterPro" id="IPR034603">
    <property type="entry name" value="Dipeptide_epimerase"/>
</dbReference>
<evidence type="ECO:0000256" key="2">
    <source>
        <dbReference type="ARBA" id="ARBA00022723"/>
    </source>
</evidence>
<dbReference type="EC" id="5.1.1.-" evidence="7"/>
<dbReference type="RefSeq" id="WP_150077731.1">
    <property type="nucleotide sequence ID" value="NZ_VWOX01000010.1"/>
</dbReference>
<dbReference type="GO" id="GO:0046872">
    <property type="term" value="F:metal ion binding"/>
    <property type="evidence" value="ECO:0007669"/>
    <property type="project" value="UniProtKB-KW"/>
</dbReference>
<feature type="binding site" evidence="6">
    <location>
        <position position="205"/>
    </location>
    <ligand>
        <name>Mg(2+)</name>
        <dbReference type="ChEBI" id="CHEBI:18420"/>
    </ligand>
</feature>
<dbReference type="EMBL" id="VWOX01000010">
    <property type="protein sequence ID" value="KAA5541347.1"/>
    <property type="molecule type" value="Genomic_DNA"/>
</dbReference>
<feature type="binding site" evidence="6">
    <location>
        <position position="179"/>
    </location>
    <ligand>
        <name>Mg(2+)</name>
        <dbReference type="ChEBI" id="CHEBI:18420"/>
    </ligand>
</feature>
<dbReference type="Gene3D" id="3.20.20.120">
    <property type="entry name" value="Enolase-like C-terminal domain"/>
    <property type="match status" value="1"/>
</dbReference>
<comment type="caution">
    <text evidence="9">The sequence shown here is derived from an EMBL/GenBank/DDBJ whole genome shotgun (WGS) entry which is preliminary data.</text>
</comment>
<dbReference type="InterPro" id="IPR029065">
    <property type="entry name" value="Enolase_C-like"/>
</dbReference>
<dbReference type="AlphaFoldDB" id="A0A5M6D1G9"/>
<dbReference type="SFLD" id="SFLDS00001">
    <property type="entry name" value="Enolase"/>
    <property type="match status" value="1"/>
</dbReference>
<dbReference type="Proteomes" id="UP000324479">
    <property type="component" value="Unassembled WGS sequence"/>
</dbReference>
<reference evidence="9 10" key="1">
    <citation type="submission" date="2019-08" db="EMBL/GenBank/DDBJ databases">
        <authorList>
            <person name="Dhanesh K."/>
            <person name="Kumar G."/>
            <person name="Sasikala C."/>
            <person name="Venkata Ramana C."/>
        </authorList>
    </citation>
    <scope>NUCLEOTIDE SEQUENCE [LARGE SCALE GENOMIC DNA]</scope>
    <source>
        <strain evidence="9 10">JC645</strain>
    </source>
</reference>
<proteinExistence type="inferred from homology"/>
<dbReference type="Gene3D" id="3.30.390.10">
    <property type="entry name" value="Enolase-like, N-terminal domain"/>
    <property type="match status" value="1"/>
</dbReference>
<evidence type="ECO:0000259" key="8">
    <source>
        <dbReference type="SMART" id="SM00922"/>
    </source>
</evidence>
<evidence type="ECO:0000313" key="9">
    <source>
        <dbReference type="EMBL" id="KAA5541347.1"/>
    </source>
</evidence>
<dbReference type="SUPFAM" id="SSF54826">
    <property type="entry name" value="Enolase N-terminal domain-like"/>
    <property type="match status" value="1"/>
</dbReference>
<feature type="active site" description="Proton acceptor; specific for (R)-substrate epimerization" evidence="5">
    <location>
        <position position="155"/>
    </location>
</feature>